<keyword evidence="4" id="KW-1185">Reference proteome</keyword>
<dbReference type="InterPro" id="IPR046347">
    <property type="entry name" value="bZIP_sf"/>
</dbReference>
<dbReference type="Gene3D" id="1.20.5.170">
    <property type="match status" value="1"/>
</dbReference>
<feature type="region of interest" description="Disordered" evidence="2">
    <location>
        <begin position="301"/>
        <end position="320"/>
    </location>
</feature>
<feature type="coiled-coil region" evidence="1">
    <location>
        <begin position="56"/>
        <end position="83"/>
    </location>
</feature>
<accession>A0A2I2GI30</accession>
<sequence>MVSPLLTETNYVLEPHQPQEDINERARKAGRPRLGAGAVLSEDRRKQVRRAQRTYRLKKEATLQQTKQRVVDLENKFERVSSAFADLMQGLDPSVKSRSPALVRRLDAIYALLADGEDEAVSRRVPQNRNAMDETGFETQSYAQRQSADPASTSASTSTSTSSPNPNPHHHHPPLPLSITTTTMYTSSHHEKTLPRHLHRLSLEHAFHLFNDPRTHPLRIYQVFRLVPCIQDRSKMDPYFRRLVSAGADEALEIPSLPFYGIGGAGAHYPARDGEGRPVYPVNSRMPRRVLGGLFVDRSASEMGGRGGERKRERYAGQKEEERRLQAYGLGGVWFDCRDVEGYLKEMGVRMDGGLFPGVMQEESPRDRGEGGNDSDAEEQLQTSLLDSVMEGRASDVDDVEPSQSSKSRACRRILDMDSFLSKLLQGLVILGRAPGFRRSDVVSAFHSALVPQTI</sequence>
<reference evidence="3 4" key="1">
    <citation type="submission" date="2016-12" db="EMBL/GenBank/DDBJ databases">
        <title>The genomes of Aspergillus section Nigri reveals drivers in fungal speciation.</title>
        <authorList>
            <consortium name="DOE Joint Genome Institute"/>
            <person name="Vesth T.C."/>
            <person name="Nybo J."/>
            <person name="Theobald S."/>
            <person name="Brandl J."/>
            <person name="Frisvad J.C."/>
            <person name="Nielsen K.F."/>
            <person name="Lyhne E.K."/>
            <person name="Kogle M.E."/>
            <person name="Kuo A."/>
            <person name="Riley R."/>
            <person name="Clum A."/>
            <person name="Nolan M."/>
            <person name="Lipzen A."/>
            <person name="Salamov A."/>
            <person name="Henrissat B."/>
            <person name="Wiebenga A."/>
            <person name="De Vries R.P."/>
            <person name="Grigoriev I.V."/>
            <person name="Mortensen U.H."/>
            <person name="Andersen M.R."/>
            <person name="Baker S.E."/>
        </authorList>
    </citation>
    <scope>NUCLEOTIDE SEQUENCE [LARGE SCALE GENOMIC DNA]</scope>
    <source>
        <strain evidence="3 4">IBT 23096</strain>
    </source>
</reference>
<evidence type="ECO:0000256" key="1">
    <source>
        <dbReference type="SAM" id="Coils"/>
    </source>
</evidence>
<evidence type="ECO:0000313" key="3">
    <source>
        <dbReference type="EMBL" id="PLB52524.1"/>
    </source>
</evidence>
<proteinExistence type="predicted"/>
<dbReference type="AlphaFoldDB" id="A0A2I2GI30"/>
<dbReference type="GeneID" id="36553145"/>
<dbReference type="EMBL" id="MSFO01000002">
    <property type="protein sequence ID" value="PLB52524.1"/>
    <property type="molecule type" value="Genomic_DNA"/>
</dbReference>
<dbReference type="OrthoDB" id="68328at2759"/>
<evidence type="ECO:0000313" key="4">
    <source>
        <dbReference type="Proteomes" id="UP000234275"/>
    </source>
</evidence>
<dbReference type="CDD" id="cd14688">
    <property type="entry name" value="bZIP_YAP"/>
    <property type="match status" value="1"/>
</dbReference>
<feature type="region of interest" description="Disordered" evidence="2">
    <location>
        <begin position="139"/>
        <end position="180"/>
    </location>
</feature>
<comment type="caution">
    <text evidence="3">The sequence shown here is derived from an EMBL/GenBank/DDBJ whole genome shotgun (WGS) entry which is preliminary data.</text>
</comment>
<feature type="compositionally biased region" description="Low complexity" evidence="2">
    <location>
        <begin position="150"/>
        <end position="164"/>
    </location>
</feature>
<dbReference type="Proteomes" id="UP000234275">
    <property type="component" value="Unassembled WGS sequence"/>
</dbReference>
<dbReference type="GO" id="GO:0003700">
    <property type="term" value="F:DNA-binding transcription factor activity"/>
    <property type="evidence" value="ECO:0007669"/>
    <property type="project" value="InterPro"/>
</dbReference>
<dbReference type="RefSeq" id="XP_024707826.1">
    <property type="nucleotide sequence ID" value="XM_024845445.1"/>
</dbReference>
<dbReference type="SUPFAM" id="SSF57959">
    <property type="entry name" value="Leucine zipper domain"/>
    <property type="match status" value="1"/>
</dbReference>
<gene>
    <name evidence="3" type="ORF">P170DRAFT_378384</name>
</gene>
<feature type="region of interest" description="Disordered" evidence="2">
    <location>
        <begin position="355"/>
        <end position="379"/>
    </location>
</feature>
<dbReference type="PANTHER" id="PTHR40618">
    <property type="entry name" value="B-ZIP TRANSCRIPTION FACTOR (EUROFUNG)-RELATED"/>
    <property type="match status" value="1"/>
</dbReference>
<keyword evidence="1" id="KW-0175">Coiled coil</keyword>
<dbReference type="VEuPathDB" id="FungiDB:P170DRAFT_378384"/>
<feature type="compositionally biased region" description="Basic and acidic residues" evidence="2">
    <location>
        <begin position="307"/>
        <end position="320"/>
    </location>
</feature>
<organism evidence="3 4">
    <name type="scientific">Aspergillus steynii IBT 23096</name>
    <dbReference type="NCBI Taxonomy" id="1392250"/>
    <lineage>
        <taxon>Eukaryota</taxon>
        <taxon>Fungi</taxon>
        <taxon>Dikarya</taxon>
        <taxon>Ascomycota</taxon>
        <taxon>Pezizomycotina</taxon>
        <taxon>Eurotiomycetes</taxon>
        <taxon>Eurotiomycetidae</taxon>
        <taxon>Eurotiales</taxon>
        <taxon>Aspergillaceae</taxon>
        <taxon>Aspergillus</taxon>
        <taxon>Aspergillus subgen. Circumdati</taxon>
    </lineage>
</organism>
<evidence type="ECO:0008006" key="5">
    <source>
        <dbReference type="Google" id="ProtNLM"/>
    </source>
</evidence>
<name>A0A2I2GI30_9EURO</name>
<feature type="compositionally biased region" description="Polar residues" evidence="2">
    <location>
        <begin position="139"/>
        <end position="149"/>
    </location>
</feature>
<dbReference type="PANTHER" id="PTHR40618:SF1">
    <property type="entry name" value="B-ZIP TRANSCRIPTION FACTOR (EUROFUNG)"/>
    <property type="match status" value="1"/>
</dbReference>
<evidence type="ECO:0000256" key="2">
    <source>
        <dbReference type="SAM" id="MobiDB-lite"/>
    </source>
</evidence>
<protein>
    <recommendedName>
        <fullName evidence="5">BZIP domain-containing protein</fullName>
    </recommendedName>
</protein>